<dbReference type="EMBL" id="JAAGWF010000046">
    <property type="protein sequence ID" value="NEK60704.1"/>
    <property type="molecule type" value="Genomic_DNA"/>
</dbReference>
<comment type="caution">
    <text evidence="1">The sequence shown here is derived from an EMBL/GenBank/DDBJ whole genome shotgun (WGS) entry which is preliminary data.</text>
</comment>
<keyword evidence="2" id="KW-1185">Reference proteome</keyword>
<accession>A0A7K3W921</accession>
<dbReference type="AlphaFoldDB" id="A0A7K3W921"/>
<evidence type="ECO:0000313" key="1">
    <source>
        <dbReference type="EMBL" id="NEK60704.1"/>
    </source>
</evidence>
<sequence length="74" mass="7770">TPGVVRGNTWFLRNSTSSGVSDVAFAYGDPTDRPVVGDWDGNGSTTPGITRGNTWFLRNSTSSGVSDVTLQYGG</sequence>
<dbReference type="RefSeq" id="WP_204332708.1">
    <property type="nucleotide sequence ID" value="NZ_JAAGWF010000046.1"/>
</dbReference>
<organism evidence="1 2">
    <name type="scientific">Geodermatophilus sabuli</name>
    <dbReference type="NCBI Taxonomy" id="1564158"/>
    <lineage>
        <taxon>Bacteria</taxon>
        <taxon>Bacillati</taxon>
        <taxon>Actinomycetota</taxon>
        <taxon>Actinomycetes</taxon>
        <taxon>Geodermatophilales</taxon>
        <taxon>Geodermatophilaceae</taxon>
        <taxon>Geodermatophilus</taxon>
    </lineage>
</organism>
<dbReference type="Proteomes" id="UP000470246">
    <property type="component" value="Unassembled WGS sequence"/>
</dbReference>
<name>A0A7K3W921_9ACTN</name>
<feature type="non-terminal residue" evidence="1">
    <location>
        <position position="1"/>
    </location>
</feature>
<gene>
    <name evidence="1" type="ORF">GCU56_22910</name>
</gene>
<evidence type="ECO:0000313" key="2">
    <source>
        <dbReference type="Proteomes" id="UP000470246"/>
    </source>
</evidence>
<proteinExistence type="predicted"/>
<protein>
    <submittedName>
        <fullName evidence="1">Uncharacterized protein</fullName>
    </submittedName>
</protein>
<reference evidence="1 2" key="1">
    <citation type="submission" date="2020-02" db="EMBL/GenBank/DDBJ databases">
        <title>Geodermatophilus sabuli CPCC 205279 I12A-02694.</title>
        <authorList>
            <person name="Jiang Z."/>
        </authorList>
    </citation>
    <scope>NUCLEOTIDE SEQUENCE [LARGE SCALE GENOMIC DNA]</scope>
    <source>
        <strain evidence="1 2">I12A-02694</strain>
    </source>
</reference>